<keyword evidence="4" id="KW-0233">DNA recombination</keyword>
<dbReference type="EMBL" id="AEEG01000008">
    <property type="protein sequence ID" value="EFL95076.1"/>
    <property type="molecule type" value="Genomic_DNA"/>
</dbReference>
<dbReference type="PANTHER" id="PTHR30629:SF2">
    <property type="entry name" value="PROPHAGE INTEGRASE INTS-RELATED"/>
    <property type="match status" value="1"/>
</dbReference>
<dbReference type="InterPro" id="IPR013762">
    <property type="entry name" value="Integrase-like_cat_sf"/>
</dbReference>
<dbReference type="HOGENOM" id="CLU_027562_17_6_9"/>
<dbReference type="AlphaFoldDB" id="E0NHQ9"/>
<dbReference type="GO" id="GO:0015074">
    <property type="term" value="P:DNA integration"/>
    <property type="evidence" value="ECO:0007669"/>
    <property type="project" value="UniProtKB-KW"/>
</dbReference>
<dbReference type="InterPro" id="IPR004107">
    <property type="entry name" value="Integrase_SAM-like_N"/>
</dbReference>
<dbReference type="InterPro" id="IPR002104">
    <property type="entry name" value="Integrase_catalytic"/>
</dbReference>
<keyword evidence="7" id="KW-1185">Reference proteome</keyword>
<feature type="domain" description="Tyr recombinase" evidence="5">
    <location>
        <begin position="183"/>
        <end position="387"/>
    </location>
</feature>
<comment type="similarity">
    <text evidence="1">Belongs to the 'phage' integrase family.</text>
</comment>
<evidence type="ECO:0000256" key="3">
    <source>
        <dbReference type="ARBA" id="ARBA00023125"/>
    </source>
</evidence>
<keyword evidence="3" id="KW-0238">DNA-binding</keyword>
<dbReference type="Gene3D" id="1.10.150.130">
    <property type="match status" value="1"/>
</dbReference>
<dbReference type="InterPro" id="IPR011010">
    <property type="entry name" value="DNA_brk_join_enz"/>
</dbReference>
<dbReference type="InterPro" id="IPR028259">
    <property type="entry name" value="AP2-like_int_N"/>
</dbReference>
<dbReference type="PANTHER" id="PTHR30629">
    <property type="entry name" value="PROPHAGE INTEGRASE"/>
    <property type="match status" value="1"/>
</dbReference>
<name>E0NHQ9_PEDAC</name>
<evidence type="ECO:0000256" key="1">
    <source>
        <dbReference type="ARBA" id="ARBA00008857"/>
    </source>
</evidence>
<dbReference type="eggNOG" id="COG0582">
    <property type="taxonomic scope" value="Bacteria"/>
</dbReference>
<evidence type="ECO:0000313" key="7">
    <source>
        <dbReference type="Proteomes" id="UP000004470"/>
    </source>
</evidence>
<dbReference type="GO" id="GO:0006310">
    <property type="term" value="P:DNA recombination"/>
    <property type="evidence" value="ECO:0007669"/>
    <property type="project" value="UniProtKB-KW"/>
</dbReference>
<accession>E0NHQ9</accession>
<dbReference type="PROSITE" id="PS51898">
    <property type="entry name" value="TYR_RECOMBINASE"/>
    <property type="match status" value="1"/>
</dbReference>
<evidence type="ECO:0000313" key="6">
    <source>
        <dbReference type="EMBL" id="EFL95076.1"/>
    </source>
</evidence>
<comment type="caution">
    <text evidence="6">The sequence shown here is derived from an EMBL/GenBank/DDBJ whole genome shotgun (WGS) entry which is preliminary data.</text>
</comment>
<organism evidence="6 7">
    <name type="scientific">Pediococcus acidilactici DSM 20284</name>
    <dbReference type="NCBI Taxonomy" id="862514"/>
    <lineage>
        <taxon>Bacteria</taxon>
        <taxon>Bacillati</taxon>
        <taxon>Bacillota</taxon>
        <taxon>Bacilli</taxon>
        <taxon>Lactobacillales</taxon>
        <taxon>Lactobacillaceae</taxon>
        <taxon>Pediococcus</taxon>
        <taxon>Pediococcus acidilactici group</taxon>
    </lineage>
</organism>
<dbReference type="Proteomes" id="UP000004470">
    <property type="component" value="Unassembled WGS sequence"/>
</dbReference>
<gene>
    <name evidence="6" type="ORF">HMPREF0623_1582</name>
</gene>
<dbReference type="CDD" id="cd01189">
    <property type="entry name" value="INT_ICEBs1_C_like"/>
    <property type="match status" value="1"/>
</dbReference>
<dbReference type="Pfam" id="PF14657">
    <property type="entry name" value="Arm-DNA-bind_4"/>
    <property type="match status" value="1"/>
</dbReference>
<dbReference type="SUPFAM" id="SSF56349">
    <property type="entry name" value="DNA breaking-rejoining enzymes"/>
    <property type="match status" value="1"/>
</dbReference>
<dbReference type="GO" id="GO:0003677">
    <property type="term" value="F:DNA binding"/>
    <property type="evidence" value="ECO:0007669"/>
    <property type="project" value="UniProtKB-KW"/>
</dbReference>
<dbReference type="InterPro" id="IPR050808">
    <property type="entry name" value="Phage_Integrase"/>
</dbReference>
<dbReference type="Gene3D" id="1.10.443.10">
    <property type="entry name" value="Intergrase catalytic core"/>
    <property type="match status" value="1"/>
</dbReference>
<evidence type="ECO:0000259" key="5">
    <source>
        <dbReference type="PROSITE" id="PS51898"/>
    </source>
</evidence>
<evidence type="ECO:0000256" key="2">
    <source>
        <dbReference type="ARBA" id="ARBA00022908"/>
    </source>
</evidence>
<reference evidence="6" key="1">
    <citation type="submission" date="2010-07" db="EMBL/GenBank/DDBJ databases">
        <authorList>
            <person name="Muzny D."/>
            <person name="Qin X."/>
            <person name="Deng J."/>
            <person name="Jiang H."/>
            <person name="Liu Y."/>
            <person name="Qu J."/>
            <person name="Song X.-Z."/>
            <person name="Zhang L."/>
            <person name="Thornton R."/>
            <person name="Coyle M."/>
            <person name="Francisco L."/>
            <person name="Jackson L."/>
            <person name="Javaid M."/>
            <person name="Korchina V."/>
            <person name="Kovar C."/>
            <person name="Mata R."/>
            <person name="Mathew T."/>
            <person name="Ngo R."/>
            <person name="Nguyen L."/>
            <person name="Nguyen N."/>
            <person name="Okwuonu G."/>
            <person name="Ongeri F."/>
            <person name="Pham C."/>
            <person name="Simmons D."/>
            <person name="Wilczek-Boney K."/>
            <person name="Hale W."/>
            <person name="Jakkamsetti A."/>
            <person name="Pham P."/>
            <person name="Ruth R."/>
            <person name="San Lucas F."/>
            <person name="Warren J."/>
            <person name="Zhang J."/>
            <person name="Zhao Z."/>
            <person name="Zhou C."/>
            <person name="Zhu D."/>
            <person name="Lee S."/>
            <person name="Bess C."/>
            <person name="Blankenburg K."/>
            <person name="Forbes L."/>
            <person name="Fu Q."/>
            <person name="Gubbala S."/>
            <person name="Hirani K."/>
            <person name="Jayaseelan J.C."/>
            <person name="Lara F."/>
            <person name="Munidasa M."/>
            <person name="Palculict T."/>
            <person name="Patil S."/>
            <person name="Pu L.-L."/>
            <person name="Saada N."/>
            <person name="Tang L."/>
            <person name="Weissenberger G."/>
            <person name="Zhu Y."/>
            <person name="Hemphill L."/>
            <person name="Shang Y."/>
            <person name="Youmans B."/>
            <person name="Ayvaz T."/>
            <person name="Ross M."/>
            <person name="Santibanez J."/>
            <person name="Aqrawi P."/>
            <person name="Gross S."/>
            <person name="Joshi V."/>
            <person name="Fowler G."/>
            <person name="Nazareth L."/>
            <person name="Reid J."/>
            <person name="Worley K."/>
            <person name="Petrosino J."/>
            <person name="Highlander S."/>
            <person name="Gibbs R."/>
        </authorList>
    </citation>
    <scope>NUCLEOTIDE SEQUENCE [LARGE SCALE GENOMIC DNA]</scope>
    <source>
        <strain evidence="6">DSM 20284</strain>
    </source>
</reference>
<sequence>MSLASNTGAKIKMAKIKKYTTKTGKIRYEFQVYAGVDSLTGRQKTTRRRGFKTRKEASIVLSRLELEIEKRGLQEDERRFFRDVCAEWMEQYRLTVRESTLEKTQRIIRVHVLPAFGDMLIDQVTPNVCQRVVNKWFLEAKSYKKWLNYASMIFDYALRAEYVGRNPCTLVTMPRVQEQAGEKLENFWTRDELNTFFDYVTPERDVEQFTMFRVLAYSGIRKGELLALTWKDINFEDNTLRVNKTLTQGLGGKLIVQPPKSRAGRRTIDLDDSTMRYLRQWKGVQRETFLGMGFNTNNVDQLVFASNRNHFRSMNTPTKWLNKAIKATGLKHISIHGFRHTHASLLYQSGVGLKETQQRLGHSRADSSVTLDVYTHTTEQQNVAALQRFENYVEAK</sequence>
<proteinExistence type="inferred from homology"/>
<dbReference type="Pfam" id="PF14659">
    <property type="entry name" value="Phage_int_SAM_3"/>
    <property type="match status" value="1"/>
</dbReference>
<dbReference type="Pfam" id="PF00589">
    <property type="entry name" value="Phage_integrase"/>
    <property type="match status" value="1"/>
</dbReference>
<evidence type="ECO:0000256" key="4">
    <source>
        <dbReference type="ARBA" id="ARBA00023172"/>
    </source>
</evidence>
<dbReference type="InterPro" id="IPR010998">
    <property type="entry name" value="Integrase_recombinase_N"/>
</dbReference>
<keyword evidence="2" id="KW-0229">DNA integration</keyword>
<protein>
    <submittedName>
        <fullName evidence="6">Site-specific recombinase, phage integrase family</fullName>
    </submittedName>
</protein>